<organism evidence="1 2">
    <name type="scientific">Pandoraea terrae</name>
    <dbReference type="NCBI Taxonomy" id="1537710"/>
    <lineage>
        <taxon>Bacteria</taxon>
        <taxon>Pseudomonadati</taxon>
        <taxon>Pseudomonadota</taxon>
        <taxon>Betaproteobacteria</taxon>
        <taxon>Burkholderiales</taxon>
        <taxon>Burkholderiaceae</taxon>
        <taxon>Pandoraea</taxon>
    </lineage>
</organism>
<evidence type="ECO:0000313" key="2">
    <source>
        <dbReference type="Proteomes" id="UP000414233"/>
    </source>
</evidence>
<dbReference type="AlphaFoldDB" id="A0A5E4T4W1"/>
<gene>
    <name evidence="1" type="ORF">PTE30175_01160</name>
</gene>
<name>A0A5E4T4W1_9BURK</name>
<keyword evidence="2" id="KW-1185">Reference proteome</keyword>
<protein>
    <submittedName>
        <fullName evidence="1">Uncharacterized protein</fullName>
    </submittedName>
</protein>
<dbReference type="RefSeq" id="WP_224788617.1">
    <property type="nucleotide sequence ID" value="NZ_CABPRZ010000004.1"/>
</dbReference>
<dbReference type="EMBL" id="CABPRZ010000004">
    <property type="protein sequence ID" value="VVD83160.1"/>
    <property type="molecule type" value="Genomic_DNA"/>
</dbReference>
<evidence type="ECO:0000313" key="1">
    <source>
        <dbReference type="EMBL" id="VVD83160.1"/>
    </source>
</evidence>
<proteinExistence type="predicted"/>
<dbReference type="Proteomes" id="UP000414233">
    <property type="component" value="Unassembled WGS sequence"/>
</dbReference>
<reference evidence="1 2" key="1">
    <citation type="submission" date="2019-08" db="EMBL/GenBank/DDBJ databases">
        <authorList>
            <person name="Peeters C."/>
        </authorList>
    </citation>
    <scope>NUCLEOTIDE SEQUENCE [LARGE SCALE GENOMIC DNA]</scope>
    <source>
        <strain evidence="1 2">LMG 30175</strain>
    </source>
</reference>
<sequence length="189" mass="21434">MLVRPADIVTLTIGEPYEQVRQRTSTTLPPGLLGHYAGGYVKRPTILRFTDPQFGFITPAAKRLFVGYDEHGNVRSVTMWPQTKLLPLDETLKVVTDLQRQLRQGGWCLRKPDMFPAIEDTPAMRERMRSLPSPTSYWQGGDKLRASINVFRIQDDDRPNDDRFRIALELSRSSDTGCSTEDTTQPVAP</sequence>
<accession>A0A5E4T4W1</accession>